<proteinExistence type="predicted"/>
<dbReference type="Proteomes" id="UP000324831">
    <property type="component" value="Unassembled WGS sequence"/>
</dbReference>
<reference evidence="1 2" key="1">
    <citation type="submission" date="2019-01" db="EMBL/GenBank/DDBJ databases">
        <title>Draft genome sequences of Candidatus Mycoplasma haemohominis SWG34-3 identified from a patient with pyrexia, anemia and liver dysfunction.</title>
        <authorList>
            <person name="Sekizuka T."/>
            <person name="Hattori N."/>
            <person name="Katano H."/>
            <person name="Takuma T."/>
            <person name="Ito T."/>
            <person name="Arai N."/>
            <person name="Yanai R."/>
            <person name="Ishii S."/>
            <person name="Miura Y."/>
            <person name="Tokunaga T."/>
            <person name="Watanabe H."/>
            <person name="Nomura N."/>
            <person name="Eguchi J."/>
            <person name="Arai T."/>
            <person name="Hasegawa H."/>
            <person name="Nakamaki T."/>
            <person name="Wakita T."/>
            <person name="Niki Y."/>
            <person name="Kuroda M."/>
        </authorList>
    </citation>
    <scope>NUCLEOTIDE SEQUENCE [LARGE SCALE GENOMIC DNA]</scope>
    <source>
        <strain evidence="1">SWG34-3</strain>
    </source>
</reference>
<organism evidence="1 2">
    <name type="scientific">Candidatus Mycoplasma haematohominis</name>
    <dbReference type="NCBI Taxonomy" id="1494318"/>
    <lineage>
        <taxon>Bacteria</taxon>
        <taxon>Bacillati</taxon>
        <taxon>Mycoplasmatota</taxon>
        <taxon>Mollicutes</taxon>
        <taxon>Mycoplasmataceae</taxon>
        <taxon>Mycoplasma</taxon>
    </lineage>
</organism>
<dbReference type="AlphaFoldDB" id="A0A478FT98"/>
<accession>A0A478FT98</accession>
<sequence>MTTSSKLLVGGSATTLAAAGTGVVVWKTQGSSINTSNHQIPPGLLEQIGDQLSSEGLTYKGTDKNSMKEKLEESDSDWYLNAKDNAWIINIFLEIDSDDTSKYVSPDDVDSAVEKDANALEKVSVWITNWCEWVKDKTKDDLLKFSLGEDTLKYVEHVPELFKNLCFVKVT</sequence>
<protein>
    <submittedName>
        <fullName evidence="1">Uncharacterized protein</fullName>
    </submittedName>
</protein>
<name>A0A478FT98_9MOLU</name>
<dbReference type="EMBL" id="BIMN01000002">
    <property type="protein sequence ID" value="GCE63616.1"/>
    <property type="molecule type" value="Genomic_DNA"/>
</dbReference>
<comment type="caution">
    <text evidence="1">The sequence shown here is derived from an EMBL/GenBank/DDBJ whole genome shotgun (WGS) entry which is preliminary data.</text>
</comment>
<evidence type="ECO:0000313" key="2">
    <source>
        <dbReference type="Proteomes" id="UP000324831"/>
    </source>
</evidence>
<gene>
    <name evidence="1" type="ORF">MHSWG343_06130</name>
</gene>
<evidence type="ECO:0000313" key="1">
    <source>
        <dbReference type="EMBL" id="GCE63616.1"/>
    </source>
</evidence>